<dbReference type="AlphaFoldDB" id="A0A1F4VMJ7"/>
<evidence type="ECO:0000313" key="13">
    <source>
        <dbReference type="Proteomes" id="UP000178964"/>
    </source>
</evidence>
<accession>A0A1F4VMJ7</accession>
<evidence type="ECO:0000256" key="9">
    <source>
        <dbReference type="ARBA" id="ARBA00023284"/>
    </source>
</evidence>
<evidence type="ECO:0000256" key="1">
    <source>
        <dbReference type="ARBA" id="ARBA00004141"/>
    </source>
</evidence>
<dbReference type="EMBL" id="MEVK01000041">
    <property type="protein sequence ID" value="OGC58188.1"/>
    <property type="molecule type" value="Genomic_DNA"/>
</dbReference>
<comment type="similarity">
    <text evidence="2">Belongs to the VKOR family.</text>
</comment>
<dbReference type="GO" id="GO:0016491">
    <property type="term" value="F:oxidoreductase activity"/>
    <property type="evidence" value="ECO:0007669"/>
    <property type="project" value="UniProtKB-KW"/>
</dbReference>
<dbReference type="PANTHER" id="PTHR34573">
    <property type="entry name" value="VKC DOMAIN-CONTAINING PROTEIN"/>
    <property type="match status" value="1"/>
</dbReference>
<sequence length="140" mass="15259">MDIRSKTILQLILSFIGLADSSYLTVISFTQGNVPCVAGLACEKVLNSAFSHVGVIPIALIGAIYYLILSLLFLGYLDRTHSKYLSWAFKLIILGTLAEVGLVSLQLFVIKAICPFCMISAIVTFLIAGLFLISKRSLIQ</sequence>
<dbReference type="InterPro" id="IPR044698">
    <property type="entry name" value="VKOR/LTO1"/>
</dbReference>
<feature type="domain" description="Vitamin K epoxide reductase" evidence="11">
    <location>
        <begin position="3"/>
        <end position="135"/>
    </location>
</feature>
<comment type="caution">
    <text evidence="12">The sequence shown here is derived from an EMBL/GenBank/DDBJ whole genome shotgun (WGS) entry which is preliminary data.</text>
</comment>
<keyword evidence="8" id="KW-1015">Disulfide bond</keyword>
<keyword evidence="5 10" id="KW-1133">Transmembrane helix</keyword>
<dbReference type="InterPro" id="IPR012932">
    <property type="entry name" value="VKOR"/>
</dbReference>
<comment type="subcellular location">
    <subcellularLocation>
        <location evidence="1">Membrane</location>
        <topology evidence="1">Multi-pass membrane protein</topology>
    </subcellularLocation>
</comment>
<dbReference type="Gene3D" id="1.20.1440.130">
    <property type="entry name" value="VKOR domain"/>
    <property type="match status" value="1"/>
</dbReference>
<evidence type="ECO:0000313" key="12">
    <source>
        <dbReference type="EMBL" id="OGC58188.1"/>
    </source>
</evidence>
<name>A0A1F4VMJ7_UNCKA</name>
<evidence type="ECO:0000256" key="6">
    <source>
        <dbReference type="ARBA" id="ARBA00023002"/>
    </source>
</evidence>
<dbReference type="PANTHER" id="PTHR34573:SF1">
    <property type="entry name" value="VITAMIN K EPOXIDE REDUCTASE DOMAIN-CONTAINING PROTEIN"/>
    <property type="match status" value="1"/>
</dbReference>
<feature type="transmembrane region" description="Helical" evidence="10">
    <location>
        <begin position="55"/>
        <end position="77"/>
    </location>
</feature>
<dbReference type="STRING" id="1802627.A3A70_00450"/>
<evidence type="ECO:0000256" key="4">
    <source>
        <dbReference type="ARBA" id="ARBA00022719"/>
    </source>
</evidence>
<dbReference type="SMART" id="SM00756">
    <property type="entry name" value="VKc"/>
    <property type="match status" value="1"/>
</dbReference>
<keyword evidence="3 10" id="KW-0812">Transmembrane</keyword>
<proteinExistence type="inferred from homology"/>
<evidence type="ECO:0000256" key="3">
    <source>
        <dbReference type="ARBA" id="ARBA00022692"/>
    </source>
</evidence>
<gene>
    <name evidence="12" type="ORF">A3A70_00450</name>
</gene>
<keyword evidence="7 10" id="KW-0472">Membrane</keyword>
<dbReference type="GO" id="GO:0016020">
    <property type="term" value="C:membrane"/>
    <property type="evidence" value="ECO:0007669"/>
    <property type="project" value="UniProtKB-SubCell"/>
</dbReference>
<organism evidence="12 13">
    <name type="scientific">candidate division WWE3 bacterium RIFCSPLOWO2_01_FULL_42_11</name>
    <dbReference type="NCBI Taxonomy" id="1802627"/>
    <lineage>
        <taxon>Bacteria</taxon>
        <taxon>Katanobacteria</taxon>
    </lineage>
</organism>
<dbReference type="CDD" id="cd12916">
    <property type="entry name" value="VKOR_1"/>
    <property type="match status" value="1"/>
</dbReference>
<dbReference type="Pfam" id="PF07884">
    <property type="entry name" value="VKOR"/>
    <property type="match status" value="1"/>
</dbReference>
<reference evidence="12 13" key="1">
    <citation type="journal article" date="2016" name="Nat. Commun.">
        <title>Thousands of microbial genomes shed light on interconnected biogeochemical processes in an aquifer system.</title>
        <authorList>
            <person name="Anantharaman K."/>
            <person name="Brown C.T."/>
            <person name="Hug L.A."/>
            <person name="Sharon I."/>
            <person name="Castelle C.J."/>
            <person name="Probst A.J."/>
            <person name="Thomas B.C."/>
            <person name="Singh A."/>
            <person name="Wilkins M.J."/>
            <person name="Karaoz U."/>
            <person name="Brodie E.L."/>
            <person name="Williams K.H."/>
            <person name="Hubbard S.S."/>
            <person name="Banfield J.F."/>
        </authorList>
    </citation>
    <scope>NUCLEOTIDE SEQUENCE [LARGE SCALE GENOMIC DNA]</scope>
</reference>
<evidence type="ECO:0000256" key="8">
    <source>
        <dbReference type="ARBA" id="ARBA00023157"/>
    </source>
</evidence>
<dbReference type="Proteomes" id="UP000178964">
    <property type="component" value="Unassembled WGS sequence"/>
</dbReference>
<keyword evidence="6" id="KW-0560">Oxidoreductase</keyword>
<evidence type="ECO:0000256" key="7">
    <source>
        <dbReference type="ARBA" id="ARBA00023136"/>
    </source>
</evidence>
<evidence type="ECO:0000256" key="5">
    <source>
        <dbReference type="ARBA" id="ARBA00022989"/>
    </source>
</evidence>
<evidence type="ECO:0000256" key="10">
    <source>
        <dbReference type="SAM" id="Phobius"/>
    </source>
</evidence>
<dbReference type="GO" id="GO:0048038">
    <property type="term" value="F:quinone binding"/>
    <property type="evidence" value="ECO:0007669"/>
    <property type="project" value="UniProtKB-KW"/>
</dbReference>
<dbReference type="InterPro" id="IPR038354">
    <property type="entry name" value="VKOR_sf"/>
</dbReference>
<evidence type="ECO:0000256" key="2">
    <source>
        <dbReference type="ARBA" id="ARBA00006214"/>
    </source>
</evidence>
<keyword evidence="9" id="KW-0676">Redox-active center</keyword>
<protein>
    <recommendedName>
        <fullName evidence="11">Vitamin K epoxide reductase domain-containing protein</fullName>
    </recommendedName>
</protein>
<feature type="transmembrane region" description="Helical" evidence="10">
    <location>
        <begin position="84"/>
        <end position="102"/>
    </location>
</feature>
<feature type="transmembrane region" description="Helical" evidence="10">
    <location>
        <begin position="108"/>
        <end position="133"/>
    </location>
</feature>
<keyword evidence="4" id="KW-0874">Quinone</keyword>
<evidence type="ECO:0000259" key="11">
    <source>
        <dbReference type="SMART" id="SM00756"/>
    </source>
</evidence>